<feature type="region of interest" description="Disordered" evidence="10">
    <location>
        <begin position="137"/>
        <end position="169"/>
    </location>
</feature>
<dbReference type="Gene3D" id="3.30.40.10">
    <property type="entry name" value="Zinc/RING finger domain, C3HC4 (zinc finger)"/>
    <property type="match status" value="1"/>
</dbReference>
<evidence type="ECO:0000256" key="6">
    <source>
        <dbReference type="ARBA" id="ARBA00022771"/>
    </source>
</evidence>
<dbReference type="Pfam" id="PF13639">
    <property type="entry name" value="zf-RING_2"/>
    <property type="match status" value="1"/>
</dbReference>
<keyword evidence="13" id="KW-1185">Reference proteome</keyword>
<evidence type="ECO:0000256" key="1">
    <source>
        <dbReference type="ARBA" id="ARBA00000900"/>
    </source>
</evidence>
<feature type="compositionally biased region" description="Polar residues" evidence="10">
    <location>
        <begin position="523"/>
        <end position="538"/>
    </location>
</feature>
<feature type="region of interest" description="Disordered" evidence="10">
    <location>
        <begin position="256"/>
        <end position="277"/>
    </location>
</feature>
<comment type="caution">
    <text evidence="12">The sequence shown here is derived from an EMBL/GenBank/DDBJ whole genome shotgun (WGS) entry which is preliminary data.</text>
</comment>
<name>A0AAV0DJU2_9ASTE</name>
<evidence type="ECO:0000256" key="8">
    <source>
        <dbReference type="ARBA" id="ARBA00022833"/>
    </source>
</evidence>
<feature type="region of interest" description="Disordered" evidence="10">
    <location>
        <begin position="518"/>
        <end position="557"/>
    </location>
</feature>
<dbReference type="GO" id="GO:0043161">
    <property type="term" value="P:proteasome-mediated ubiquitin-dependent protein catabolic process"/>
    <property type="evidence" value="ECO:0007669"/>
    <property type="project" value="UniProtKB-ARBA"/>
</dbReference>
<dbReference type="FunFam" id="3.30.40.10:FF:000309">
    <property type="entry name" value="E3 ubiquitin-protein ligase MBR2"/>
    <property type="match status" value="1"/>
</dbReference>
<evidence type="ECO:0000256" key="2">
    <source>
        <dbReference type="ARBA" id="ARBA00004906"/>
    </source>
</evidence>
<feature type="region of interest" description="Disordered" evidence="10">
    <location>
        <begin position="458"/>
        <end position="497"/>
    </location>
</feature>
<evidence type="ECO:0000256" key="7">
    <source>
        <dbReference type="ARBA" id="ARBA00022786"/>
    </source>
</evidence>
<evidence type="ECO:0000256" key="10">
    <source>
        <dbReference type="SAM" id="MobiDB-lite"/>
    </source>
</evidence>
<sequence length="733" mass="79560">MQGQKSTIGSFPESLGFNHGSTSADAAIDQQICWTQNLIPDYMVSSTDAIQERQELNGWSLGESSSRSIGLNQVSENDPKPDLRWSSSPMGGFPVLHGERLYGASNILSLNSNNAEVNINTNHNHTTGKGLFMHGSTSSGTSPRNLNMNSAFEVDDDTDEDDDDEDDDDDCLVMECVTAYKSEVPANDRVPHGSTSSFPWSAGSSGSGGYLARESEGRPHRLSCKRKTIEGHIGQSSSGSGSSSYFHQAEGSVWPNNTNVSSDMPRPSRSYNNSVNLPEPINPRLGLSIGSAVSEAPIGLLSSSRSSETSRRNFRLRINNTSSSPHHQEPIPQNLFPSEPDIVNATSRILNNNMLNTQSASSATYNANPQGPVRVPALRPNTQARWNIASSSRSGNPVYPVAGERDYMLFDEPSSRGMSSRNMMSQPHPIFTPDIVSGSHQSPTNWGLPNVNVNNVGGGNVASGSTSRVVSNPGGAHSGSLPPWAAPPPPHRNPTQYPRRITEFVRRSLLSSSVATDSGMMTRVNNPPSIPGSSSANLQEAIGGHSGNNHGQHRSSRSSVMLERQVGAVAGAPYSWRGLAAAGEGRSRLVSEIRNVLDLMRRGENLRIEDVMILDHSILFGMADIHDRHRDMRLDVDNMSYEELLALEERIGNVCTGLTEDTIVCRLKHRKYTSMVTVEPVETEPCCICQEEYNDGDDLGTLDCGHDFHKGCINQWLKHKNLCPICKTTGLAT</sequence>
<accession>A0AAV0DJU2</accession>
<reference evidence="12" key="1">
    <citation type="submission" date="2022-07" db="EMBL/GenBank/DDBJ databases">
        <authorList>
            <person name="Macas J."/>
            <person name="Novak P."/>
            <person name="Neumann P."/>
        </authorList>
    </citation>
    <scope>NUCLEOTIDE SEQUENCE</scope>
</reference>
<feature type="compositionally biased region" description="Low complexity" evidence="10">
    <location>
        <begin position="193"/>
        <end position="204"/>
    </location>
</feature>
<comment type="catalytic activity">
    <reaction evidence="1">
        <text>S-ubiquitinyl-[E2 ubiquitin-conjugating enzyme]-L-cysteine + [acceptor protein]-L-lysine = [E2 ubiquitin-conjugating enzyme]-L-cysteine + N(6)-ubiquitinyl-[acceptor protein]-L-lysine.</text>
        <dbReference type="EC" id="2.3.2.27"/>
    </reaction>
</comment>
<protein>
    <recommendedName>
        <fullName evidence="3">RING-type E3 ubiquitin transferase</fullName>
        <ecNumber evidence="3">2.3.2.27</ecNumber>
    </recommendedName>
</protein>
<dbReference type="PANTHER" id="PTHR22937:SF224">
    <property type="entry name" value="E3 UBIQUITIN-PROTEIN LIGASE MBR1-RELATED"/>
    <property type="match status" value="1"/>
</dbReference>
<evidence type="ECO:0000259" key="11">
    <source>
        <dbReference type="PROSITE" id="PS50089"/>
    </source>
</evidence>
<dbReference type="GO" id="GO:0061630">
    <property type="term" value="F:ubiquitin protein ligase activity"/>
    <property type="evidence" value="ECO:0007669"/>
    <property type="project" value="UniProtKB-EC"/>
</dbReference>
<evidence type="ECO:0000256" key="3">
    <source>
        <dbReference type="ARBA" id="ARBA00012483"/>
    </source>
</evidence>
<dbReference type="Proteomes" id="UP001152523">
    <property type="component" value="Unassembled WGS sequence"/>
</dbReference>
<dbReference type="InterPro" id="IPR001841">
    <property type="entry name" value="Znf_RING"/>
</dbReference>
<dbReference type="GO" id="GO:0008270">
    <property type="term" value="F:zinc ion binding"/>
    <property type="evidence" value="ECO:0007669"/>
    <property type="project" value="UniProtKB-KW"/>
</dbReference>
<dbReference type="InterPro" id="IPR045191">
    <property type="entry name" value="MBR1/2-like"/>
</dbReference>
<dbReference type="InterPro" id="IPR013083">
    <property type="entry name" value="Znf_RING/FYVE/PHD"/>
</dbReference>
<evidence type="ECO:0000256" key="5">
    <source>
        <dbReference type="ARBA" id="ARBA00022723"/>
    </source>
</evidence>
<gene>
    <name evidence="12" type="ORF">CEPIT_LOCUS15310</name>
</gene>
<comment type="pathway">
    <text evidence="2">Protein modification; protein ubiquitination.</text>
</comment>
<dbReference type="EMBL" id="CAMAPF010000108">
    <property type="protein sequence ID" value="CAH9100492.1"/>
    <property type="molecule type" value="Genomic_DNA"/>
</dbReference>
<dbReference type="SMART" id="SM00184">
    <property type="entry name" value="RING"/>
    <property type="match status" value="1"/>
</dbReference>
<keyword evidence="8" id="KW-0862">Zinc</keyword>
<feature type="region of interest" description="Disordered" evidence="10">
    <location>
        <begin position="231"/>
        <end position="250"/>
    </location>
</feature>
<keyword evidence="6 9" id="KW-0863">Zinc-finger</keyword>
<evidence type="ECO:0000256" key="9">
    <source>
        <dbReference type="PROSITE-ProRule" id="PRU00175"/>
    </source>
</evidence>
<evidence type="ECO:0000313" key="13">
    <source>
        <dbReference type="Proteomes" id="UP001152523"/>
    </source>
</evidence>
<feature type="compositionally biased region" description="Acidic residues" evidence="10">
    <location>
        <begin position="153"/>
        <end position="169"/>
    </location>
</feature>
<keyword evidence="7" id="KW-0833">Ubl conjugation pathway</keyword>
<feature type="domain" description="RING-type" evidence="11">
    <location>
        <begin position="686"/>
        <end position="727"/>
    </location>
</feature>
<feature type="region of interest" description="Disordered" evidence="10">
    <location>
        <begin position="186"/>
        <end position="219"/>
    </location>
</feature>
<dbReference type="EC" id="2.3.2.27" evidence="3"/>
<dbReference type="GO" id="GO:0010228">
    <property type="term" value="P:vegetative to reproductive phase transition of meristem"/>
    <property type="evidence" value="ECO:0007669"/>
    <property type="project" value="UniProtKB-ARBA"/>
</dbReference>
<feature type="compositionally biased region" description="Polar residues" evidence="10">
    <location>
        <begin position="137"/>
        <end position="150"/>
    </location>
</feature>
<evidence type="ECO:0000256" key="4">
    <source>
        <dbReference type="ARBA" id="ARBA00022679"/>
    </source>
</evidence>
<organism evidence="12 13">
    <name type="scientific">Cuscuta epithymum</name>
    <dbReference type="NCBI Taxonomy" id="186058"/>
    <lineage>
        <taxon>Eukaryota</taxon>
        <taxon>Viridiplantae</taxon>
        <taxon>Streptophyta</taxon>
        <taxon>Embryophyta</taxon>
        <taxon>Tracheophyta</taxon>
        <taxon>Spermatophyta</taxon>
        <taxon>Magnoliopsida</taxon>
        <taxon>eudicotyledons</taxon>
        <taxon>Gunneridae</taxon>
        <taxon>Pentapetalae</taxon>
        <taxon>asterids</taxon>
        <taxon>lamiids</taxon>
        <taxon>Solanales</taxon>
        <taxon>Convolvulaceae</taxon>
        <taxon>Cuscuteae</taxon>
        <taxon>Cuscuta</taxon>
        <taxon>Cuscuta subgen. Cuscuta</taxon>
    </lineage>
</organism>
<evidence type="ECO:0000313" key="12">
    <source>
        <dbReference type="EMBL" id="CAH9100492.1"/>
    </source>
</evidence>
<keyword evidence="5" id="KW-0479">Metal-binding</keyword>
<keyword evidence="4" id="KW-0808">Transferase</keyword>
<proteinExistence type="predicted"/>
<dbReference type="SUPFAM" id="SSF57850">
    <property type="entry name" value="RING/U-box"/>
    <property type="match status" value="1"/>
</dbReference>
<dbReference type="PANTHER" id="PTHR22937">
    <property type="entry name" value="E3 UBIQUITIN-PROTEIN LIGASE RNF165"/>
    <property type="match status" value="1"/>
</dbReference>
<dbReference type="PROSITE" id="PS50089">
    <property type="entry name" value="ZF_RING_2"/>
    <property type="match status" value="1"/>
</dbReference>
<dbReference type="AlphaFoldDB" id="A0AAV0DJU2"/>